<dbReference type="InterPro" id="IPR007278">
    <property type="entry name" value="DUF397"/>
</dbReference>
<dbReference type="Pfam" id="PF04149">
    <property type="entry name" value="DUF397"/>
    <property type="match status" value="1"/>
</dbReference>
<reference evidence="2 3" key="1">
    <citation type="submission" date="2020-07" db="EMBL/GenBank/DDBJ databases">
        <title>Sequencing the genomes of 1000 actinobacteria strains.</title>
        <authorList>
            <person name="Klenk H.-P."/>
        </authorList>
    </citation>
    <scope>NUCLEOTIDE SEQUENCE [LARGE SCALE GENOMIC DNA]</scope>
    <source>
        <strain evidence="2 3">DSM 45927</strain>
    </source>
</reference>
<proteinExistence type="predicted"/>
<dbReference type="RefSeq" id="WP_179768004.1">
    <property type="nucleotide sequence ID" value="NZ_JACCFO010000001.1"/>
</dbReference>
<sequence>MVKNTAWHKSTYSDTGGHCVEVTEGVHTFVRDTQHRHLGHLAFPAAEWDAFLAALRRDTL</sequence>
<evidence type="ECO:0000313" key="3">
    <source>
        <dbReference type="Proteomes" id="UP000575985"/>
    </source>
</evidence>
<keyword evidence="3" id="KW-1185">Reference proteome</keyword>
<evidence type="ECO:0000259" key="1">
    <source>
        <dbReference type="Pfam" id="PF04149"/>
    </source>
</evidence>
<protein>
    <recommendedName>
        <fullName evidence="1">DUF397 domain-containing protein</fullName>
    </recommendedName>
</protein>
<comment type="caution">
    <text evidence="2">The sequence shown here is derived from an EMBL/GenBank/DDBJ whole genome shotgun (WGS) entry which is preliminary data.</text>
</comment>
<organism evidence="2 3">
    <name type="scientific">Streptomonospora nanhaiensis</name>
    <dbReference type="NCBI Taxonomy" id="1323731"/>
    <lineage>
        <taxon>Bacteria</taxon>
        <taxon>Bacillati</taxon>
        <taxon>Actinomycetota</taxon>
        <taxon>Actinomycetes</taxon>
        <taxon>Streptosporangiales</taxon>
        <taxon>Nocardiopsidaceae</taxon>
        <taxon>Streptomonospora</taxon>
    </lineage>
</organism>
<feature type="domain" description="DUF397" evidence="1">
    <location>
        <begin position="6"/>
        <end position="56"/>
    </location>
</feature>
<dbReference type="Proteomes" id="UP000575985">
    <property type="component" value="Unassembled WGS sequence"/>
</dbReference>
<dbReference type="EMBL" id="JACCFO010000001">
    <property type="protein sequence ID" value="NYI96672.1"/>
    <property type="molecule type" value="Genomic_DNA"/>
</dbReference>
<name>A0A853BQI8_9ACTN</name>
<gene>
    <name evidence="2" type="ORF">HNR12_002949</name>
</gene>
<accession>A0A853BQI8</accession>
<evidence type="ECO:0000313" key="2">
    <source>
        <dbReference type="EMBL" id="NYI96672.1"/>
    </source>
</evidence>
<dbReference type="AlphaFoldDB" id="A0A853BQI8"/>